<dbReference type="PROSITE" id="PS51203">
    <property type="entry name" value="CS"/>
    <property type="match status" value="1"/>
</dbReference>
<dbReference type="CDD" id="cd06465">
    <property type="entry name" value="p23_hB-ind1_like"/>
    <property type="match status" value="1"/>
</dbReference>
<keyword evidence="2" id="KW-0143">Chaperone</keyword>
<dbReference type="AlphaFoldDB" id="A0AB40BAI6"/>
<dbReference type="GO" id="GO:0051131">
    <property type="term" value="P:chaperone-mediated protein complex assembly"/>
    <property type="evidence" value="ECO:0007669"/>
    <property type="project" value="TreeGrafter"/>
</dbReference>
<dbReference type="FunFam" id="2.60.40.790:FF:000013">
    <property type="entry name" value="Very-long-chain (3R)-3-hydroxyacyl-CoA dehydratase"/>
    <property type="match status" value="1"/>
</dbReference>
<comment type="similarity">
    <text evidence="1 2">Belongs to the p23/wos2 family.</text>
</comment>
<protein>
    <recommendedName>
        <fullName evidence="2">Co-chaperone protein p23</fullName>
    </recommendedName>
</protein>
<dbReference type="InterPro" id="IPR007052">
    <property type="entry name" value="CS_dom"/>
</dbReference>
<dbReference type="GO" id="GO:0101031">
    <property type="term" value="C:protein folding chaperone complex"/>
    <property type="evidence" value="ECO:0007669"/>
    <property type="project" value="UniProtKB-ARBA"/>
</dbReference>
<gene>
    <name evidence="6" type="primary">LOC120260790</name>
</gene>
<evidence type="ECO:0000313" key="5">
    <source>
        <dbReference type="Proteomes" id="UP001515500"/>
    </source>
</evidence>
<feature type="region of interest" description="Disordered" evidence="3">
    <location>
        <begin position="176"/>
        <end position="211"/>
    </location>
</feature>
<dbReference type="SUPFAM" id="SSF49764">
    <property type="entry name" value="HSP20-like chaperones"/>
    <property type="match status" value="1"/>
</dbReference>
<proteinExistence type="inferred from homology"/>
<comment type="subunit">
    <text evidence="2">Interacts with HSP90 in an ATP-dependent manner.</text>
</comment>
<keyword evidence="5" id="KW-1185">Reference proteome</keyword>
<dbReference type="Gene3D" id="2.60.40.790">
    <property type="match status" value="1"/>
</dbReference>
<dbReference type="RefSeq" id="XP_039124286.1">
    <property type="nucleotide sequence ID" value="XM_039268352.1"/>
</dbReference>
<evidence type="ECO:0000313" key="6">
    <source>
        <dbReference type="RefSeq" id="XP_039124286.1"/>
    </source>
</evidence>
<dbReference type="PANTHER" id="PTHR22932">
    <property type="entry name" value="TELOMERASE-BINDING PROTEIN P23 HSP90 CO-CHAPERONE"/>
    <property type="match status" value="1"/>
</dbReference>
<feature type="compositionally biased region" description="Acidic residues" evidence="3">
    <location>
        <begin position="176"/>
        <end position="193"/>
    </location>
</feature>
<dbReference type="GO" id="GO:0006457">
    <property type="term" value="P:protein folding"/>
    <property type="evidence" value="ECO:0007669"/>
    <property type="project" value="TreeGrafter"/>
</dbReference>
<reference evidence="6" key="1">
    <citation type="submission" date="2025-08" db="UniProtKB">
        <authorList>
            <consortium name="RefSeq"/>
        </authorList>
    </citation>
    <scope>IDENTIFICATION</scope>
</reference>
<dbReference type="InterPro" id="IPR045250">
    <property type="entry name" value="p23-like"/>
</dbReference>
<dbReference type="Pfam" id="PF04969">
    <property type="entry name" value="CS"/>
    <property type="match status" value="1"/>
</dbReference>
<dbReference type="InterPro" id="IPR008978">
    <property type="entry name" value="HSP20-like_chaperone"/>
</dbReference>
<comment type="subcellular location">
    <subcellularLocation>
        <location evidence="2">Cytoplasm</location>
    </subcellularLocation>
    <subcellularLocation>
        <location evidence="2">Nucleus</location>
    </subcellularLocation>
</comment>
<dbReference type="GO" id="GO:0051087">
    <property type="term" value="F:protein-folding chaperone binding"/>
    <property type="evidence" value="ECO:0007669"/>
    <property type="project" value="TreeGrafter"/>
</dbReference>
<sequence>MKKHLINPPMRFYDHFYSPSFSLWFFEVETLEVERTITMSRHPLTKWAQKSDKVYITIELPEAKDVKLSLQPDGHFHFSATTGADNVAFEIEFELFDKVNADESKAAIGSRTVCYLVKKAEKKWWSRLLKQEGKPPVFLKVDWDKWVDEDDEKENSYDMDFGDMDFSKLNMSGVEDDLDLDVDDEKDGDDEMEELKAGEAPVAAAESGVLA</sequence>
<dbReference type="GO" id="GO:0005634">
    <property type="term" value="C:nucleus"/>
    <property type="evidence" value="ECO:0007669"/>
    <property type="project" value="UniProtKB-SubCell"/>
</dbReference>
<keyword evidence="2" id="KW-0963">Cytoplasm</keyword>
<name>A0AB40BAI6_DIOCR</name>
<dbReference type="PANTHER" id="PTHR22932:SF11">
    <property type="entry name" value="CO-CHAPERONE PROTEIN P23"/>
    <property type="match status" value="1"/>
</dbReference>
<keyword evidence="2" id="KW-0539">Nucleus</keyword>
<dbReference type="GeneID" id="120260790"/>
<comment type="function">
    <text evidence="2">Acts as a co-chaperone for HSP90.</text>
</comment>
<dbReference type="GO" id="GO:0005829">
    <property type="term" value="C:cytosol"/>
    <property type="evidence" value="ECO:0007669"/>
    <property type="project" value="TreeGrafter"/>
</dbReference>
<evidence type="ECO:0000259" key="4">
    <source>
        <dbReference type="PROSITE" id="PS51203"/>
    </source>
</evidence>
<evidence type="ECO:0000256" key="2">
    <source>
        <dbReference type="RuleBase" id="RU369032"/>
    </source>
</evidence>
<dbReference type="Proteomes" id="UP001515500">
    <property type="component" value="Chromosome 5"/>
</dbReference>
<accession>A0AB40BAI6</accession>
<evidence type="ECO:0000256" key="1">
    <source>
        <dbReference type="ARBA" id="ARBA00025733"/>
    </source>
</evidence>
<evidence type="ECO:0000256" key="3">
    <source>
        <dbReference type="SAM" id="MobiDB-lite"/>
    </source>
</evidence>
<organism evidence="5 6">
    <name type="scientific">Dioscorea cayennensis subsp. rotundata</name>
    <name type="common">White Guinea yam</name>
    <name type="synonym">Dioscorea rotundata</name>
    <dbReference type="NCBI Taxonomy" id="55577"/>
    <lineage>
        <taxon>Eukaryota</taxon>
        <taxon>Viridiplantae</taxon>
        <taxon>Streptophyta</taxon>
        <taxon>Embryophyta</taxon>
        <taxon>Tracheophyta</taxon>
        <taxon>Spermatophyta</taxon>
        <taxon>Magnoliopsida</taxon>
        <taxon>Liliopsida</taxon>
        <taxon>Dioscoreales</taxon>
        <taxon>Dioscoreaceae</taxon>
        <taxon>Dioscorea</taxon>
    </lineage>
</organism>
<dbReference type="GO" id="GO:0051879">
    <property type="term" value="F:Hsp90 protein binding"/>
    <property type="evidence" value="ECO:0007669"/>
    <property type="project" value="UniProtKB-UniRule"/>
</dbReference>
<feature type="domain" description="CS" evidence="4">
    <location>
        <begin position="40"/>
        <end position="129"/>
    </location>
</feature>